<evidence type="ECO:0000259" key="1">
    <source>
        <dbReference type="Pfam" id="PF21320"/>
    </source>
</evidence>
<evidence type="ECO:0000313" key="3">
    <source>
        <dbReference type="Proteomes" id="UP001597114"/>
    </source>
</evidence>
<organism evidence="2 3">
    <name type="scientific">Pseudonocardia yunnanensis</name>
    <dbReference type="NCBI Taxonomy" id="58107"/>
    <lineage>
        <taxon>Bacteria</taxon>
        <taxon>Bacillati</taxon>
        <taxon>Actinomycetota</taxon>
        <taxon>Actinomycetes</taxon>
        <taxon>Pseudonocardiales</taxon>
        <taxon>Pseudonocardiaceae</taxon>
        <taxon>Pseudonocardia</taxon>
    </lineage>
</organism>
<feature type="domain" description="S-adenosylmethionine-dependent methyltransferase Rv2258c-like winged HTH" evidence="1">
    <location>
        <begin position="16"/>
        <end position="87"/>
    </location>
</feature>
<accession>A0ABW4ETQ8</accession>
<dbReference type="PANTHER" id="PTHR45128">
    <property type="entry name" value="METHYLTRANSFERASE TYPE 11"/>
    <property type="match status" value="1"/>
</dbReference>
<dbReference type="RefSeq" id="WP_344719775.1">
    <property type="nucleotide sequence ID" value="NZ_BAAAUS010000006.1"/>
</dbReference>
<keyword evidence="3" id="KW-1185">Reference proteome</keyword>
<protein>
    <recommendedName>
        <fullName evidence="1">S-adenosylmethionine-dependent methyltransferase Rv2258c-like winged HTH domain-containing protein</fullName>
    </recommendedName>
</protein>
<sequence>MEFVERVVADGVAAVAGLSTALGVRLGRYSAMAGAGHLTSVQLAGRIGLNERYVRERLSGHVSGEYVQYGEDSDTYLLPDAHAAVLADPDSPSYAVGTSRSLGAFHGKEDAPAEAFRTAERVGWQDYGTGLFEGTATLCRLGHAAALVSE</sequence>
<proteinExistence type="predicted"/>
<dbReference type="Pfam" id="PF21320">
    <property type="entry name" value="WHD_Rv2258c"/>
    <property type="match status" value="1"/>
</dbReference>
<name>A0ABW4ETQ8_9PSEU</name>
<dbReference type="Proteomes" id="UP001597114">
    <property type="component" value="Unassembled WGS sequence"/>
</dbReference>
<evidence type="ECO:0000313" key="2">
    <source>
        <dbReference type="EMBL" id="MFD1517847.1"/>
    </source>
</evidence>
<dbReference type="PANTHER" id="PTHR45128:SF2">
    <property type="entry name" value="METHYLTRANSFERASE DOMAIN-CONTAINING PROTEIN"/>
    <property type="match status" value="1"/>
</dbReference>
<comment type="caution">
    <text evidence="2">The sequence shown here is derived from an EMBL/GenBank/DDBJ whole genome shotgun (WGS) entry which is preliminary data.</text>
</comment>
<reference evidence="3" key="1">
    <citation type="journal article" date="2019" name="Int. J. Syst. Evol. Microbiol.">
        <title>The Global Catalogue of Microorganisms (GCM) 10K type strain sequencing project: providing services to taxonomists for standard genome sequencing and annotation.</title>
        <authorList>
            <consortium name="The Broad Institute Genomics Platform"/>
            <consortium name="The Broad Institute Genome Sequencing Center for Infectious Disease"/>
            <person name="Wu L."/>
            <person name="Ma J."/>
        </authorList>
    </citation>
    <scope>NUCLEOTIDE SEQUENCE [LARGE SCALE GENOMIC DNA]</scope>
    <source>
        <strain evidence="3">CCM 7043</strain>
    </source>
</reference>
<gene>
    <name evidence="2" type="ORF">ACFSJD_10130</name>
</gene>
<dbReference type="InterPro" id="IPR053173">
    <property type="entry name" value="SAM-binding_MTase"/>
</dbReference>
<dbReference type="EMBL" id="JBHUCO010000012">
    <property type="protein sequence ID" value="MFD1517847.1"/>
    <property type="molecule type" value="Genomic_DNA"/>
</dbReference>
<dbReference type="InterPro" id="IPR048711">
    <property type="entry name" value="WHD_Rv2258c"/>
</dbReference>